<dbReference type="InterPro" id="IPR028082">
    <property type="entry name" value="Peripla_BP_I"/>
</dbReference>
<gene>
    <name evidence="1" type="ORF">OMP38_09305</name>
</gene>
<dbReference type="PANTHER" id="PTHR30146:SF149">
    <property type="entry name" value="HTH-TYPE TRANSCRIPTIONAL REGULATOR EBGR"/>
    <property type="match status" value="1"/>
</dbReference>
<dbReference type="GO" id="GO:0000976">
    <property type="term" value="F:transcription cis-regulatory region binding"/>
    <property type="evidence" value="ECO:0007669"/>
    <property type="project" value="TreeGrafter"/>
</dbReference>
<dbReference type="GO" id="GO:0003700">
    <property type="term" value="F:DNA-binding transcription factor activity"/>
    <property type="evidence" value="ECO:0007669"/>
    <property type="project" value="TreeGrafter"/>
</dbReference>
<evidence type="ECO:0000313" key="1">
    <source>
        <dbReference type="EMBL" id="MDG0791041.1"/>
    </source>
</evidence>
<dbReference type="EMBL" id="JAPDHZ010000002">
    <property type="protein sequence ID" value="MDG0791041.1"/>
    <property type="molecule type" value="Genomic_DNA"/>
</dbReference>
<protein>
    <recommendedName>
        <fullName evidence="3">LacI family transcriptional regulator</fullName>
    </recommendedName>
</protein>
<name>A0A9X4KFW3_9BACL</name>
<accession>A0A9X4KFW3</accession>
<dbReference type="SUPFAM" id="SSF53822">
    <property type="entry name" value="Periplasmic binding protein-like I"/>
    <property type="match status" value="1"/>
</dbReference>
<reference evidence="1 2" key="1">
    <citation type="submission" date="2022-10" db="EMBL/GenBank/DDBJ databases">
        <title>Comparative genomic analysis of Cohnella hashimotonis sp. nov., isolated from the International Space Station.</title>
        <authorList>
            <person name="Simpson A."/>
            <person name="Venkateswaran K."/>
        </authorList>
    </citation>
    <scope>NUCLEOTIDE SEQUENCE [LARGE SCALE GENOMIC DNA]</scope>
    <source>
        <strain evidence="1 2">DSM 18997</strain>
    </source>
</reference>
<dbReference type="Gene3D" id="3.40.50.2300">
    <property type="match status" value="2"/>
</dbReference>
<comment type="caution">
    <text evidence="1">The sequence shown here is derived from an EMBL/GenBank/DDBJ whole genome shotgun (WGS) entry which is preliminary data.</text>
</comment>
<evidence type="ECO:0000313" key="2">
    <source>
        <dbReference type="Proteomes" id="UP001153387"/>
    </source>
</evidence>
<dbReference type="Proteomes" id="UP001153387">
    <property type="component" value="Unassembled WGS sequence"/>
</dbReference>
<keyword evidence="2" id="KW-1185">Reference proteome</keyword>
<dbReference type="AlphaFoldDB" id="A0A9X4KFW3"/>
<sequence>MTTIQEIAARTGISASAAAQVLSYDPTLAIGEDIRRRVFEAASGSARSGQWPRRAPIGRIGLLGRTSRAARQADRWRSALLTGVERACRARGMECVSLVGLPDKAARPEVLDGIVAVDRLDAEELARLRARGLPAVFVGASPDDVAYDSVVIDYREAVERLIAHWRGRGFRRFAYIGACDAERDAAGQADRFYALRSGLGRHDASGLQLLRANRTEQAEEGRRLMAEALACREAPAAVVVENEELAEGGSGDFAGVRPAHARGCAAHLAG</sequence>
<dbReference type="PANTHER" id="PTHR30146">
    <property type="entry name" value="LACI-RELATED TRANSCRIPTIONAL REPRESSOR"/>
    <property type="match status" value="1"/>
</dbReference>
<evidence type="ECO:0008006" key="3">
    <source>
        <dbReference type="Google" id="ProtNLM"/>
    </source>
</evidence>
<organism evidence="1 2">
    <name type="scientific">Cohnella ginsengisoli</name>
    <dbReference type="NCBI Taxonomy" id="425004"/>
    <lineage>
        <taxon>Bacteria</taxon>
        <taxon>Bacillati</taxon>
        <taxon>Bacillota</taxon>
        <taxon>Bacilli</taxon>
        <taxon>Bacillales</taxon>
        <taxon>Paenibacillaceae</taxon>
        <taxon>Cohnella</taxon>
    </lineage>
</organism>
<proteinExistence type="predicted"/>
<dbReference type="RefSeq" id="WP_277564822.1">
    <property type="nucleotide sequence ID" value="NZ_JAPDHZ010000002.1"/>
</dbReference>